<dbReference type="CDD" id="cd00082">
    <property type="entry name" value="HisKA"/>
    <property type="match status" value="1"/>
</dbReference>
<dbReference type="FunFam" id="3.30.565.10:FF:000023">
    <property type="entry name" value="PAS domain-containing sensor histidine kinase"/>
    <property type="match status" value="1"/>
</dbReference>
<dbReference type="CDD" id="cd00075">
    <property type="entry name" value="HATPase"/>
    <property type="match status" value="1"/>
</dbReference>
<evidence type="ECO:0000259" key="12">
    <source>
        <dbReference type="PROSITE" id="PS50109"/>
    </source>
</evidence>
<dbReference type="RefSeq" id="WP_015245377.1">
    <property type="nucleotide sequence ID" value="NC_019892.1"/>
</dbReference>
<accession>L0DBH6</accession>
<proteinExistence type="predicted"/>
<dbReference type="eggNOG" id="COG2205">
    <property type="taxonomic scope" value="Bacteria"/>
</dbReference>
<gene>
    <name evidence="13" type="ordered locus">Sinac_1846</name>
</gene>
<evidence type="ECO:0000256" key="7">
    <source>
        <dbReference type="ARBA" id="ARBA00022741"/>
    </source>
</evidence>
<keyword evidence="4" id="KW-1003">Cell membrane</keyword>
<keyword evidence="10" id="KW-0902">Two-component regulatory system</keyword>
<dbReference type="HOGENOM" id="CLU_000445_89_1_0"/>
<keyword evidence="9" id="KW-0067">ATP-binding</keyword>
<evidence type="ECO:0000256" key="4">
    <source>
        <dbReference type="ARBA" id="ARBA00022475"/>
    </source>
</evidence>
<dbReference type="PRINTS" id="PR00344">
    <property type="entry name" value="BCTRLSENSOR"/>
</dbReference>
<dbReference type="OrthoDB" id="9773956at2"/>
<evidence type="ECO:0000256" key="2">
    <source>
        <dbReference type="ARBA" id="ARBA00004236"/>
    </source>
</evidence>
<dbReference type="EMBL" id="CP003364">
    <property type="protein sequence ID" value="AGA26210.1"/>
    <property type="molecule type" value="Genomic_DNA"/>
</dbReference>
<dbReference type="SMART" id="SM00387">
    <property type="entry name" value="HATPase_c"/>
    <property type="match status" value="1"/>
</dbReference>
<dbReference type="Gene3D" id="1.10.287.130">
    <property type="match status" value="1"/>
</dbReference>
<dbReference type="STRING" id="886293.Sinac_1846"/>
<evidence type="ECO:0000256" key="11">
    <source>
        <dbReference type="ARBA" id="ARBA00023136"/>
    </source>
</evidence>
<dbReference type="EC" id="2.7.13.3" evidence="3"/>
<dbReference type="InterPro" id="IPR036890">
    <property type="entry name" value="HATPase_C_sf"/>
</dbReference>
<sequence length="261" mass="28111">MDARTDSASSPQNASARPLIAHDELRTILSNLSHELCRPLISLRAGFDLILGSAAKPISNDQRGHVQAMVVLCDDLLRLTRSYLDYAGLVQGTRPLCYGSFTIGALIREIDRQFAQDATSRKVSWESVMEGADATVSTDASRCQQIFGNLVANALKYTPPGGQVRLAARHEGETWTVVVTDSGPGIPADAISKVFEPFYRLSREEHSSVEGSGLGLAICREMVDQLGGEISISSTVGQGTRVTVRFPVAQPTHGSLASQRN</sequence>
<dbReference type="SUPFAM" id="SSF47384">
    <property type="entry name" value="Homodimeric domain of signal transducing histidine kinase"/>
    <property type="match status" value="1"/>
</dbReference>
<evidence type="ECO:0000256" key="6">
    <source>
        <dbReference type="ARBA" id="ARBA00022679"/>
    </source>
</evidence>
<keyword evidence="14" id="KW-1185">Reference proteome</keyword>
<keyword evidence="7" id="KW-0547">Nucleotide-binding</keyword>
<dbReference type="Pfam" id="PF02518">
    <property type="entry name" value="HATPase_c"/>
    <property type="match status" value="1"/>
</dbReference>
<evidence type="ECO:0000256" key="5">
    <source>
        <dbReference type="ARBA" id="ARBA00022553"/>
    </source>
</evidence>
<evidence type="ECO:0000313" key="14">
    <source>
        <dbReference type="Proteomes" id="UP000010798"/>
    </source>
</evidence>
<dbReference type="AlphaFoldDB" id="L0DBH6"/>
<keyword evidence="5" id="KW-0597">Phosphoprotein</keyword>
<evidence type="ECO:0000256" key="9">
    <source>
        <dbReference type="ARBA" id="ARBA00022840"/>
    </source>
</evidence>
<evidence type="ECO:0000256" key="8">
    <source>
        <dbReference type="ARBA" id="ARBA00022777"/>
    </source>
</evidence>
<dbReference type="InterPro" id="IPR003594">
    <property type="entry name" value="HATPase_dom"/>
</dbReference>
<evidence type="ECO:0000256" key="3">
    <source>
        <dbReference type="ARBA" id="ARBA00012438"/>
    </source>
</evidence>
<dbReference type="InterPro" id="IPR003661">
    <property type="entry name" value="HisK_dim/P_dom"/>
</dbReference>
<protein>
    <recommendedName>
        <fullName evidence="3">histidine kinase</fullName>
        <ecNumber evidence="3">2.7.13.3</ecNumber>
    </recommendedName>
</protein>
<dbReference type="Gene3D" id="3.30.565.10">
    <property type="entry name" value="Histidine kinase-like ATPase, C-terminal domain"/>
    <property type="match status" value="1"/>
</dbReference>
<name>L0DBH6_SINAD</name>
<dbReference type="PANTHER" id="PTHR43711">
    <property type="entry name" value="TWO-COMPONENT HISTIDINE KINASE"/>
    <property type="match status" value="1"/>
</dbReference>
<dbReference type="Proteomes" id="UP000010798">
    <property type="component" value="Chromosome"/>
</dbReference>
<dbReference type="SUPFAM" id="SSF55874">
    <property type="entry name" value="ATPase domain of HSP90 chaperone/DNA topoisomerase II/histidine kinase"/>
    <property type="match status" value="1"/>
</dbReference>
<dbReference type="GO" id="GO:0005886">
    <property type="term" value="C:plasma membrane"/>
    <property type="evidence" value="ECO:0007669"/>
    <property type="project" value="UniProtKB-SubCell"/>
</dbReference>
<dbReference type="PROSITE" id="PS50109">
    <property type="entry name" value="HIS_KIN"/>
    <property type="match status" value="1"/>
</dbReference>
<reference evidence="13 14" key="1">
    <citation type="submission" date="2012-02" db="EMBL/GenBank/DDBJ databases">
        <title>Complete sequence of chromosome of Singulisphaera acidiphila DSM 18658.</title>
        <authorList>
            <consortium name="US DOE Joint Genome Institute (JGI-PGF)"/>
            <person name="Lucas S."/>
            <person name="Copeland A."/>
            <person name="Lapidus A."/>
            <person name="Glavina del Rio T."/>
            <person name="Dalin E."/>
            <person name="Tice H."/>
            <person name="Bruce D."/>
            <person name="Goodwin L."/>
            <person name="Pitluck S."/>
            <person name="Peters L."/>
            <person name="Ovchinnikova G."/>
            <person name="Chertkov O."/>
            <person name="Kyrpides N."/>
            <person name="Mavromatis K."/>
            <person name="Ivanova N."/>
            <person name="Brettin T."/>
            <person name="Detter J.C."/>
            <person name="Han C."/>
            <person name="Larimer F."/>
            <person name="Land M."/>
            <person name="Hauser L."/>
            <person name="Markowitz V."/>
            <person name="Cheng J.-F."/>
            <person name="Hugenholtz P."/>
            <person name="Woyke T."/>
            <person name="Wu D."/>
            <person name="Tindall B."/>
            <person name="Pomrenke H."/>
            <person name="Brambilla E."/>
            <person name="Klenk H.-P."/>
            <person name="Eisen J.A."/>
        </authorList>
    </citation>
    <scope>NUCLEOTIDE SEQUENCE [LARGE SCALE GENOMIC DNA]</scope>
    <source>
        <strain evidence="14">ATCC BAA-1392 / DSM 18658 / VKM B-2454 / MOB10</strain>
    </source>
</reference>
<evidence type="ECO:0000256" key="10">
    <source>
        <dbReference type="ARBA" id="ARBA00023012"/>
    </source>
</evidence>
<dbReference type="PANTHER" id="PTHR43711:SF1">
    <property type="entry name" value="HISTIDINE KINASE 1"/>
    <property type="match status" value="1"/>
</dbReference>
<keyword evidence="11" id="KW-0472">Membrane</keyword>
<feature type="domain" description="Histidine kinase" evidence="12">
    <location>
        <begin position="31"/>
        <end position="250"/>
    </location>
</feature>
<dbReference type="KEGG" id="saci:Sinac_1846"/>
<keyword evidence="8 13" id="KW-0418">Kinase</keyword>
<dbReference type="InterPro" id="IPR005467">
    <property type="entry name" value="His_kinase_dom"/>
</dbReference>
<comment type="subcellular location">
    <subcellularLocation>
        <location evidence="2">Cell membrane</location>
    </subcellularLocation>
</comment>
<dbReference type="InterPro" id="IPR036097">
    <property type="entry name" value="HisK_dim/P_sf"/>
</dbReference>
<organism evidence="13 14">
    <name type="scientific">Singulisphaera acidiphila (strain ATCC BAA-1392 / DSM 18658 / VKM B-2454 / MOB10)</name>
    <dbReference type="NCBI Taxonomy" id="886293"/>
    <lineage>
        <taxon>Bacteria</taxon>
        <taxon>Pseudomonadati</taxon>
        <taxon>Planctomycetota</taxon>
        <taxon>Planctomycetia</taxon>
        <taxon>Isosphaerales</taxon>
        <taxon>Isosphaeraceae</taxon>
        <taxon>Singulisphaera</taxon>
    </lineage>
</organism>
<keyword evidence="6" id="KW-0808">Transferase</keyword>
<dbReference type="GO" id="GO:0000155">
    <property type="term" value="F:phosphorelay sensor kinase activity"/>
    <property type="evidence" value="ECO:0007669"/>
    <property type="project" value="InterPro"/>
</dbReference>
<dbReference type="InterPro" id="IPR050736">
    <property type="entry name" value="Sensor_HK_Regulatory"/>
</dbReference>
<evidence type="ECO:0000313" key="13">
    <source>
        <dbReference type="EMBL" id="AGA26210.1"/>
    </source>
</evidence>
<comment type="catalytic activity">
    <reaction evidence="1">
        <text>ATP + protein L-histidine = ADP + protein N-phospho-L-histidine.</text>
        <dbReference type="EC" id="2.7.13.3"/>
    </reaction>
</comment>
<evidence type="ECO:0000256" key="1">
    <source>
        <dbReference type="ARBA" id="ARBA00000085"/>
    </source>
</evidence>
<dbReference type="GO" id="GO:0005524">
    <property type="term" value="F:ATP binding"/>
    <property type="evidence" value="ECO:0007669"/>
    <property type="project" value="UniProtKB-KW"/>
</dbReference>
<dbReference type="InterPro" id="IPR004358">
    <property type="entry name" value="Sig_transdc_His_kin-like_C"/>
</dbReference>